<dbReference type="Pfam" id="PF00041">
    <property type="entry name" value="fn3"/>
    <property type="match status" value="1"/>
</dbReference>
<dbReference type="PRINTS" id="PR00463">
    <property type="entry name" value="EP450I"/>
</dbReference>
<dbReference type="InterPro" id="IPR001128">
    <property type="entry name" value="Cyt_P450"/>
</dbReference>
<dbReference type="SUPFAM" id="SSF48264">
    <property type="entry name" value="Cytochrome P450"/>
    <property type="match status" value="1"/>
</dbReference>
<evidence type="ECO:0000256" key="5">
    <source>
        <dbReference type="ARBA" id="ARBA00022617"/>
    </source>
</evidence>
<dbReference type="InterPro" id="IPR050182">
    <property type="entry name" value="Cytochrome_P450_fam2"/>
</dbReference>
<evidence type="ECO:0000256" key="11">
    <source>
        <dbReference type="ARBA" id="ARBA00023033"/>
    </source>
</evidence>
<dbReference type="GO" id="GO:0004497">
    <property type="term" value="F:monooxygenase activity"/>
    <property type="evidence" value="ECO:0007669"/>
    <property type="project" value="UniProtKB-KW"/>
</dbReference>
<organism>
    <name type="scientific">Branchiostoma floridae</name>
    <name type="common">Florida lancelet</name>
    <name type="synonym">Amphioxus</name>
    <dbReference type="NCBI Taxonomy" id="7739"/>
    <lineage>
        <taxon>Eukaryota</taxon>
        <taxon>Metazoa</taxon>
        <taxon>Chordata</taxon>
        <taxon>Cephalochordata</taxon>
        <taxon>Leptocardii</taxon>
        <taxon>Amphioxiformes</taxon>
        <taxon>Branchiostomatidae</taxon>
        <taxon>Branchiostoma</taxon>
    </lineage>
</organism>
<dbReference type="GO" id="GO:0020037">
    <property type="term" value="F:heme binding"/>
    <property type="evidence" value="ECO:0007669"/>
    <property type="project" value="InterPro"/>
</dbReference>
<dbReference type="InterPro" id="IPR011029">
    <property type="entry name" value="DEATH-like_dom_sf"/>
</dbReference>
<evidence type="ECO:0000313" key="15">
    <source>
        <dbReference type="EMBL" id="EEN43207.1"/>
    </source>
</evidence>
<feature type="domain" description="Death" evidence="13">
    <location>
        <begin position="6"/>
        <end position="90"/>
    </location>
</feature>
<dbReference type="InterPro" id="IPR013783">
    <property type="entry name" value="Ig-like_fold"/>
</dbReference>
<dbReference type="FunFam" id="1.10.630.10:FF:000238">
    <property type="entry name" value="Cytochrome P450 2A6"/>
    <property type="match status" value="1"/>
</dbReference>
<dbReference type="eggNOG" id="KOG0156">
    <property type="taxonomic scope" value="Eukaryota"/>
</dbReference>
<dbReference type="SMART" id="SM00005">
    <property type="entry name" value="DEATH"/>
    <property type="match status" value="1"/>
</dbReference>
<dbReference type="Gene3D" id="1.10.533.10">
    <property type="entry name" value="Death Domain, Fas"/>
    <property type="match status" value="1"/>
</dbReference>
<keyword evidence="5" id="KW-0349">Heme</keyword>
<evidence type="ECO:0000256" key="2">
    <source>
        <dbReference type="ARBA" id="ARBA00004174"/>
    </source>
</evidence>
<comment type="cofactor">
    <cofactor evidence="1">
        <name>heme</name>
        <dbReference type="ChEBI" id="CHEBI:30413"/>
    </cofactor>
</comment>
<dbReference type="GO" id="GO:0005506">
    <property type="term" value="F:iron ion binding"/>
    <property type="evidence" value="ECO:0007669"/>
    <property type="project" value="InterPro"/>
</dbReference>
<gene>
    <name evidence="15" type="ORF">BRAFLDRAFT_102082</name>
</gene>
<dbReference type="SMART" id="SM00060">
    <property type="entry name" value="FN3"/>
    <property type="match status" value="2"/>
</dbReference>
<dbReference type="Pfam" id="PF00067">
    <property type="entry name" value="p450"/>
    <property type="match status" value="1"/>
</dbReference>
<dbReference type="InterPro" id="IPR000488">
    <property type="entry name" value="Death_dom"/>
</dbReference>
<evidence type="ECO:0000256" key="9">
    <source>
        <dbReference type="ARBA" id="ARBA00023002"/>
    </source>
</evidence>
<comment type="subcellular location">
    <subcellularLocation>
        <location evidence="3">Endoplasmic reticulum membrane</location>
        <topology evidence="3">Peripheral membrane protein</topology>
    </subcellularLocation>
    <subcellularLocation>
        <location evidence="2">Microsome membrane</location>
        <topology evidence="2">Peripheral membrane protein</topology>
    </subcellularLocation>
</comment>
<dbReference type="SUPFAM" id="SSF49265">
    <property type="entry name" value="Fibronectin type III"/>
    <property type="match status" value="1"/>
</dbReference>
<evidence type="ECO:0000259" key="13">
    <source>
        <dbReference type="PROSITE" id="PS50017"/>
    </source>
</evidence>
<sequence length="811" mass="91262">MKTTDLREGFNVVVTEMSADWRELGHRLGLTHDYIEATDQKHQGKTPQCCREVLEQWRKESGSQATLKMLEEVLRKARHVRVADMIKCIGDDSESPIAIEVVKTTESWIKIKWAPPTICMIGTLIGYIVEHSFFQTDEWVKAHDQGCLPSSTTEFKVGGLTKNGQYHFRVKAVYRGRKLSEPSYSGLGIAKIQGQPLQPRNLRVTDLDTKGGIVMLEWLEPEEVNDGDFPITSYIVEKRLHSDWVLCLKTSKLQCTIKGITDVEDWRFRVSAKNKKGLQSDPSEMVNPEVRIKVDVHNAGQANREAVKKALWKSAFEPHGLSGKKIEEGSIVFVYSCRDPIGLCNLWMMYCRGEVCQYFQKLLVTENVLRTCSTTDVKLVVTIDPEDFRASGNHLLLTRETKHGYRVLSKSLNTDLFCLINNLASFKGKTTMLTQENSIADKIAGTSNTNSALPGTGDERNQTVCEDLNEAGASNSVPVDNESSSIDGATMAARPTPTSAQLHSAFDTICYWMKDHPALVYTEWSKKYGDVFTAYFGPTRTVVLNGYAAIHEALVKNAEVFSSRPPAVASFSPDGKTLGIIQEPYGPKWKEHRKFTVMSLRDFGVGKRSQEGKILEEARALGDEIRKTESHAFCISQMMQKAVSNIVFSVLFGCRYEYDDKTFEGLLQAINGIQSRDFAVVLAQFFPPAKVLPGIRKPYKQLKQNVTILKDYIKEKIKEHENSFDPGDIRDFVDAFLLESERQKGNKKSIFNEQEHAVIVYQLLLGGSDATSLSWALLYMILHPDIQEKVQQEIDSVLGPNQEPSMTHRSQ</sequence>
<evidence type="ECO:0000256" key="10">
    <source>
        <dbReference type="ARBA" id="ARBA00023004"/>
    </source>
</evidence>
<protein>
    <submittedName>
        <fullName evidence="15">Uncharacterized protein</fullName>
    </submittedName>
</protein>
<evidence type="ECO:0000256" key="12">
    <source>
        <dbReference type="ARBA" id="ARBA00023136"/>
    </source>
</evidence>
<evidence type="ECO:0000256" key="8">
    <source>
        <dbReference type="ARBA" id="ARBA00022848"/>
    </source>
</evidence>
<accession>C3ZW76</accession>
<evidence type="ECO:0000256" key="4">
    <source>
        <dbReference type="ARBA" id="ARBA00010617"/>
    </source>
</evidence>
<dbReference type="PROSITE" id="PS50853">
    <property type="entry name" value="FN3"/>
    <property type="match status" value="2"/>
</dbReference>
<dbReference type="GO" id="GO:0016705">
    <property type="term" value="F:oxidoreductase activity, acting on paired donors, with incorporation or reduction of molecular oxygen"/>
    <property type="evidence" value="ECO:0007669"/>
    <property type="project" value="InterPro"/>
</dbReference>
<evidence type="ECO:0000256" key="7">
    <source>
        <dbReference type="ARBA" id="ARBA00022824"/>
    </source>
</evidence>
<dbReference type="FunFam" id="1.10.533.10:FF:000099">
    <property type="entry name" value="Uncharacterized protein"/>
    <property type="match status" value="1"/>
</dbReference>
<dbReference type="InterPro" id="IPR003961">
    <property type="entry name" value="FN3_dom"/>
</dbReference>
<dbReference type="EMBL" id="GG666696">
    <property type="protein sequence ID" value="EEN43207.1"/>
    <property type="molecule type" value="Genomic_DNA"/>
</dbReference>
<name>C3ZW76_BRAFL</name>
<evidence type="ECO:0000256" key="3">
    <source>
        <dbReference type="ARBA" id="ARBA00004406"/>
    </source>
</evidence>
<dbReference type="InterPro" id="IPR002401">
    <property type="entry name" value="Cyt_P450_E_grp-I"/>
</dbReference>
<dbReference type="Gene3D" id="2.60.40.10">
    <property type="entry name" value="Immunoglobulins"/>
    <property type="match status" value="2"/>
</dbReference>
<dbReference type="Gene3D" id="1.10.630.10">
    <property type="entry name" value="Cytochrome P450"/>
    <property type="match status" value="1"/>
</dbReference>
<keyword evidence="8" id="KW-0492">Microsome</keyword>
<evidence type="ECO:0000259" key="14">
    <source>
        <dbReference type="PROSITE" id="PS50853"/>
    </source>
</evidence>
<feature type="domain" description="Fibronectin type-III" evidence="14">
    <location>
        <begin position="95"/>
        <end position="195"/>
    </location>
</feature>
<dbReference type="CDD" id="cd01670">
    <property type="entry name" value="Death"/>
    <property type="match status" value="1"/>
</dbReference>
<evidence type="ECO:0000256" key="1">
    <source>
        <dbReference type="ARBA" id="ARBA00001971"/>
    </source>
</evidence>
<dbReference type="PROSITE" id="PS50017">
    <property type="entry name" value="DEATH_DOMAIN"/>
    <property type="match status" value="1"/>
</dbReference>
<dbReference type="Pfam" id="PF00531">
    <property type="entry name" value="Death"/>
    <property type="match status" value="1"/>
</dbReference>
<keyword evidence="7" id="KW-0256">Endoplasmic reticulum</keyword>
<feature type="non-terminal residue" evidence="15">
    <location>
        <position position="811"/>
    </location>
</feature>
<keyword evidence="12" id="KW-0472">Membrane</keyword>
<feature type="domain" description="Fibronectin type-III" evidence="14">
    <location>
        <begin position="198"/>
        <end position="295"/>
    </location>
</feature>
<dbReference type="InterPro" id="IPR036116">
    <property type="entry name" value="FN3_sf"/>
</dbReference>
<evidence type="ECO:0000256" key="6">
    <source>
        <dbReference type="ARBA" id="ARBA00022723"/>
    </source>
</evidence>
<dbReference type="InParanoid" id="C3ZW76"/>
<dbReference type="PANTHER" id="PTHR24300">
    <property type="entry name" value="CYTOCHROME P450 508A4-RELATED"/>
    <property type="match status" value="1"/>
</dbReference>
<dbReference type="PANTHER" id="PTHR24300:SF397">
    <property type="entry name" value="CYTOCHROME P450 2U1"/>
    <property type="match status" value="1"/>
</dbReference>
<keyword evidence="9" id="KW-0560">Oxidoreductase</keyword>
<dbReference type="CDD" id="cd00063">
    <property type="entry name" value="FN3"/>
    <property type="match status" value="2"/>
</dbReference>
<keyword evidence="11" id="KW-0503">Monooxygenase</keyword>
<dbReference type="AlphaFoldDB" id="C3ZW76"/>
<proteinExistence type="inferred from homology"/>
<dbReference type="GO" id="GO:0005789">
    <property type="term" value="C:endoplasmic reticulum membrane"/>
    <property type="evidence" value="ECO:0007669"/>
    <property type="project" value="UniProtKB-SubCell"/>
</dbReference>
<dbReference type="GO" id="GO:0007165">
    <property type="term" value="P:signal transduction"/>
    <property type="evidence" value="ECO:0007669"/>
    <property type="project" value="InterPro"/>
</dbReference>
<dbReference type="eggNOG" id="KOG0613">
    <property type="taxonomic scope" value="Eukaryota"/>
</dbReference>
<keyword evidence="10" id="KW-0408">Iron</keyword>
<comment type="similarity">
    <text evidence="4">Belongs to the cytochrome P450 family.</text>
</comment>
<dbReference type="InterPro" id="IPR036396">
    <property type="entry name" value="Cyt_P450_sf"/>
</dbReference>
<reference evidence="15" key="1">
    <citation type="journal article" date="2008" name="Nature">
        <title>The amphioxus genome and the evolution of the chordate karyotype.</title>
        <authorList>
            <consortium name="US DOE Joint Genome Institute (JGI-PGF)"/>
            <person name="Putnam N.H."/>
            <person name="Butts T."/>
            <person name="Ferrier D.E.K."/>
            <person name="Furlong R.F."/>
            <person name="Hellsten U."/>
            <person name="Kawashima T."/>
            <person name="Robinson-Rechavi M."/>
            <person name="Shoguchi E."/>
            <person name="Terry A."/>
            <person name="Yu J.-K."/>
            <person name="Benito-Gutierrez E.L."/>
            <person name="Dubchak I."/>
            <person name="Garcia-Fernandez J."/>
            <person name="Gibson-Brown J.J."/>
            <person name="Grigoriev I.V."/>
            <person name="Horton A.C."/>
            <person name="de Jong P.J."/>
            <person name="Jurka J."/>
            <person name="Kapitonov V.V."/>
            <person name="Kohara Y."/>
            <person name="Kuroki Y."/>
            <person name="Lindquist E."/>
            <person name="Lucas S."/>
            <person name="Osoegawa K."/>
            <person name="Pennacchio L.A."/>
            <person name="Salamov A.A."/>
            <person name="Satou Y."/>
            <person name="Sauka-Spengler T."/>
            <person name="Schmutz J."/>
            <person name="Shin-I T."/>
            <person name="Toyoda A."/>
            <person name="Bronner-Fraser M."/>
            <person name="Fujiyama A."/>
            <person name="Holland L.Z."/>
            <person name="Holland P.W.H."/>
            <person name="Satoh N."/>
            <person name="Rokhsar D.S."/>
        </authorList>
    </citation>
    <scope>NUCLEOTIDE SEQUENCE [LARGE SCALE GENOMIC DNA]</scope>
    <source>
        <strain evidence="15">S238N-H82</strain>
        <tissue evidence="15">Testes</tissue>
    </source>
</reference>
<dbReference type="SUPFAM" id="SSF47986">
    <property type="entry name" value="DEATH domain"/>
    <property type="match status" value="1"/>
</dbReference>
<keyword evidence="6" id="KW-0479">Metal-binding</keyword>